<comment type="caution">
    <text evidence="4">The sequence shown here is derived from an EMBL/GenBank/DDBJ whole genome shotgun (WGS) entry which is preliminary data.</text>
</comment>
<keyword evidence="1" id="KW-0812">Transmembrane</keyword>
<accession>A0A7Y4P1A1</accession>
<dbReference type="Proteomes" id="UP000553957">
    <property type="component" value="Unassembled WGS sequence"/>
</dbReference>
<feature type="transmembrane region" description="Helical" evidence="1">
    <location>
        <begin position="40"/>
        <end position="61"/>
    </location>
</feature>
<keyword evidence="1" id="KW-1133">Transmembrane helix</keyword>
<feature type="transmembrane region" description="Helical" evidence="1">
    <location>
        <begin position="87"/>
        <end position="112"/>
    </location>
</feature>
<keyword evidence="1" id="KW-0472">Membrane</keyword>
<reference evidence="4 5" key="1">
    <citation type="submission" date="2020-05" db="EMBL/GenBank/DDBJ databases">
        <title>Genome sequence of Kribbella sandramycini ATCC 39419.</title>
        <authorList>
            <person name="Maclea K.S."/>
            <person name="Fair J.L."/>
        </authorList>
    </citation>
    <scope>NUCLEOTIDE SEQUENCE [LARGE SCALE GENOMIC DNA]</scope>
    <source>
        <strain evidence="4 5">ATCC 39419</strain>
    </source>
</reference>
<evidence type="ECO:0000256" key="1">
    <source>
        <dbReference type="SAM" id="Phobius"/>
    </source>
</evidence>
<dbReference type="Pfam" id="PF13828">
    <property type="entry name" value="DUF4190"/>
    <property type="match status" value="1"/>
</dbReference>
<evidence type="ECO:0000259" key="2">
    <source>
        <dbReference type="Pfam" id="PF13828"/>
    </source>
</evidence>
<feature type="domain" description="DUF4190" evidence="2">
    <location>
        <begin position="36"/>
        <end position="98"/>
    </location>
</feature>
<evidence type="ECO:0000313" key="4">
    <source>
        <dbReference type="EMBL" id="NOL43476.1"/>
    </source>
</evidence>
<dbReference type="EMBL" id="JABJRC010000006">
    <property type="protein sequence ID" value="NOL43476.1"/>
    <property type="molecule type" value="Genomic_DNA"/>
</dbReference>
<dbReference type="EMBL" id="JACHKF010000001">
    <property type="protein sequence ID" value="MBB6571116.1"/>
    <property type="molecule type" value="Genomic_DNA"/>
</dbReference>
<organism evidence="4 5">
    <name type="scientific">Kribbella sandramycini</name>
    <dbReference type="NCBI Taxonomy" id="60450"/>
    <lineage>
        <taxon>Bacteria</taxon>
        <taxon>Bacillati</taxon>
        <taxon>Actinomycetota</taxon>
        <taxon>Actinomycetes</taxon>
        <taxon>Propionibacteriales</taxon>
        <taxon>Kribbellaceae</taxon>
        <taxon>Kribbella</taxon>
    </lineage>
</organism>
<keyword evidence="5" id="KW-1185">Reference proteome</keyword>
<gene>
    <name evidence="3" type="ORF">HNR71_006753</name>
    <name evidence="4" type="ORF">HPO96_24840</name>
</gene>
<proteinExistence type="predicted"/>
<dbReference type="Proteomes" id="UP000534306">
    <property type="component" value="Unassembled WGS sequence"/>
</dbReference>
<evidence type="ECO:0000313" key="5">
    <source>
        <dbReference type="Proteomes" id="UP000534306"/>
    </source>
</evidence>
<reference evidence="3 6" key="2">
    <citation type="submission" date="2020-08" db="EMBL/GenBank/DDBJ databases">
        <title>Sequencing the genomes of 1000 actinobacteria strains.</title>
        <authorList>
            <person name="Klenk H.-P."/>
        </authorList>
    </citation>
    <scope>NUCLEOTIDE SEQUENCE [LARGE SCALE GENOMIC DNA]</scope>
    <source>
        <strain evidence="3 6">DSM 15626</strain>
    </source>
</reference>
<protein>
    <submittedName>
        <fullName evidence="4">DUF4190 domain-containing protein</fullName>
    </submittedName>
</protein>
<sequence>MSTPERPTDRPQQFYPVQPGFPDRPAYGVLQDHSRATVSLVLGLVALCAGIIVLAPVAWWLGNQAVREIDASPGVYNNRGMAQAGKILGIIGTVLLILGVIFLLGMIAIVVFGTV</sequence>
<name>A0A7Y4P1A1_9ACTN</name>
<evidence type="ECO:0000313" key="6">
    <source>
        <dbReference type="Proteomes" id="UP000553957"/>
    </source>
</evidence>
<dbReference type="AlphaFoldDB" id="A0A7Y4P1A1"/>
<dbReference type="RefSeq" id="WP_171676543.1">
    <property type="nucleotide sequence ID" value="NZ_BAAAGT010000014.1"/>
</dbReference>
<evidence type="ECO:0000313" key="3">
    <source>
        <dbReference type="EMBL" id="MBB6571116.1"/>
    </source>
</evidence>
<dbReference type="InterPro" id="IPR025241">
    <property type="entry name" value="DUF4190"/>
</dbReference>